<evidence type="ECO:0000313" key="3">
    <source>
        <dbReference type="Proteomes" id="UP000190162"/>
    </source>
</evidence>
<evidence type="ECO:0000313" key="2">
    <source>
        <dbReference type="EMBL" id="SKA45201.1"/>
    </source>
</evidence>
<dbReference type="SUPFAM" id="SSF56349">
    <property type="entry name" value="DNA breaking-rejoining enzymes"/>
    <property type="match status" value="1"/>
</dbReference>
<dbReference type="AlphaFoldDB" id="A0A1T4TY30"/>
<dbReference type="RefSeq" id="WP_078750862.1">
    <property type="nucleotide sequence ID" value="NZ_FUXU01000002.1"/>
</dbReference>
<dbReference type="InterPro" id="IPR013762">
    <property type="entry name" value="Integrase-like_cat_sf"/>
</dbReference>
<evidence type="ECO:0000256" key="1">
    <source>
        <dbReference type="ARBA" id="ARBA00023172"/>
    </source>
</evidence>
<dbReference type="InterPro" id="IPR011010">
    <property type="entry name" value="DNA_brk_join_enz"/>
</dbReference>
<accession>A0A1T4TY30</accession>
<organism evidence="2 3">
    <name type="scientific">Enterovibrio nigricans DSM 22720</name>
    <dbReference type="NCBI Taxonomy" id="1121868"/>
    <lineage>
        <taxon>Bacteria</taxon>
        <taxon>Pseudomonadati</taxon>
        <taxon>Pseudomonadota</taxon>
        <taxon>Gammaproteobacteria</taxon>
        <taxon>Vibrionales</taxon>
        <taxon>Vibrionaceae</taxon>
        <taxon>Enterovibrio</taxon>
    </lineage>
</organism>
<evidence type="ECO:0008006" key="4">
    <source>
        <dbReference type="Google" id="ProtNLM"/>
    </source>
</evidence>
<protein>
    <recommendedName>
        <fullName evidence="4">Phage integrase family protein</fullName>
    </recommendedName>
</protein>
<proteinExistence type="predicted"/>
<dbReference type="GO" id="GO:0015074">
    <property type="term" value="P:DNA integration"/>
    <property type="evidence" value="ECO:0007669"/>
    <property type="project" value="InterPro"/>
</dbReference>
<gene>
    <name evidence="2" type="ORF">SAMN02745132_00315</name>
</gene>
<keyword evidence="3" id="KW-1185">Reference proteome</keyword>
<dbReference type="GO" id="GO:0006310">
    <property type="term" value="P:DNA recombination"/>
    <property type="evidence" value="ECO:0007669"/>
    <property type="project" value="UniProtKB-KW"/>
</dbReference>
<keyword evidence="1" id="KW-0233">DNA recombination</keyword>
<dbReference type="Proteomes" id="UP000190162">
    <property type="component" value="Unassembled WGS sequence"/>
</dbReference>
<sequence length="99" mass="11816">MKKKLLKYTGHIFPKDFKFHWLRATFALRYYLFFQPLAAKGLITEGDIVSMVQKRLHHSDRATTEHYLKLFDSVDDRLEAQQKYEERVFDLYGIDMGVV</sequence>
<reference evidence="3" key="1">
    <citation type="submission" date="2017-02" db="EMBL/GenBank/DDBJ databases">
        <authorList>
            <person name="Varghese N."/>
            <person name="Submissions S."/>
        </authorList>
    </citation>
    <scope>NUCLEOTIDE SEQUENCE [LARGE SCALE GENOMIC DNA]</scope>
    <source>
        <strain evidence="3">DSM 22720</strain>
    </source>
</reference>
<name>A0A1T4TY30_9GAMM</name>
<dbReference type="Gene3D" id="1.10.443.10">
    <property type="entry name" value="Intergrase catalytic core"/>
    <property type="match status" value="1"/>
</dbReference>
<dbReference type="GO" id="GO:0003677">
    <property type="term" value="F:DNA binding"/>
    <property type="evidence" value="ECO:0007669"/>
    <property type="project" value="InterPro"/>
</dbReference>
<dbReference type="EMBL" id="FUXU01000002">
    <property type="protein sequence ID" value="SKA45201.1"/>
    <property type="molecule type" value="Genomic_DNA"/>
</dbReference>
<dbReference type="OrthoDB" id="8823540at2"/>